<dbReference type="InterPro" id="IPR036047">
    <property type="entry name" value="F-box-like_dom_sf"/>
</dbReference>
<dbReference type="PROSITE" id="PS50082">
    <property type="entry name" value="WD_REPEATS_2"/>
    <property type="match status" value="3"/>
</dbReference>
<evidence type="ECO:0000256" key="3">
    <source>
        <dbReference type="PROSITE-ProRule" id="PRU00221"/>
    </source>
</evidence>
<protein>
    <submittedName>
        <fullName evidence="6">Uncharacterized protein</fullName>
    </submittedName>
</protein>
<keyword evidence="5" id="KW-0812">Transmembrane</keyword>
<keyword evidence="5" id="KW-1133">Transmembrane helix</keyword>
<feature type="repeat" description="WD" evidence="3">
    <location>
        <begin position="310"/>
        <end position="352"/>
    </location>
</feature>
<dbReference type="PRINTS" id="PR00320">
    <property type="entry name" value="GPROTEINBRPT"/>
</dbReference>
<keyword evidence="2" id="KW-0677">Repeat</keyword>
<feature type="repeat" description="WD" evidence="3">
    <location>
        <begin position="235"/>
        <end position="251"/>
    </location>
</feature>
<accession>A0A6V7QJI5</accession>
<dbReference type="AlphaFoldDB" id="A0A6V7QJI5"/>
<name>A0A6V7QJI5_ANACO</name>
<feature type="repeat" description="WD" evidence="3">
    <location>
        <begin position="260"/>
        <end position="305"/>
    </location>
</feature>
<evidence type="ECO:0000256" key="5">
    <source>
        <dbReference type="SAM" id="Phobius"/>
    </source>
</evidence>
<dbReference type="EMBL" id="LR862136">
    <property type="protein sequence ID" value="CAD1843101.1"/>
    <property type="molecule type" value="Genomic_DNA"/>
</dbReference>
<dbReference type="PANTHER" id="PTHR22847">
    <property type="entry name" value="WD40 REPEAT PROTEIN"/>
    <property type="match status" value="1"/>
</dbReference>
<dbReference type="PANTHER" id="PTHR22847:SF746">
    <property type="entry name" value="OS01G0185400 PROTEIN"/>
    <property type="match status" value="1"/>
</dbReference>
<dbReference type="InterPro" id="IPR020472">
    <property type="entry name" value="WD40_PAC1"/>
</dbReference>
<evidence type="ECO:0000256" key="4">
    <source>
        <dbReference type="SAM" id="MobiDB-lite"/>
    </source>
</evidence>
<dbReference type="InterPro" id="IPR015943">
    <property type="entry name" value="WD40/YVTN_repeat-like_dom_sf"/>
</dbReference>
<evidence type="ECO:0000313" key="6">
    <source>
        <dbReference type="EMBL" id="CAD1843101.1"/>
    </source>
</evidence>
<sequence length="550" mass="60652">MRSIPRASYTAMADGSPPPPVPVPVPVATAGRGRTLEDLDADALAHCARLLGPRDVAAMAMASKPLRAAAYSDSVWSRLFTERWPYICASSGALGVREQYIRRHTALQQMKFDDPLECYFTGYSISPSHIMLDRNDIFVAQGSIVQRLTLDLPGALPVACETLRYHGSRITCMRLDIVMMIYFGLTVKERLHLFAYSYLFCSPFLFYVLLTVVFFFDRLFPIINTSLFRNEAQNDENVLVTSSSDRTIRLWWKGRSHRCFKGHNGPITALSDKLLGDGRSKVLASGAEDCTIRLWSLTSSGKIHPLTLTYHGHEKPLSFLSVAWHKASLLVSISKDSKVRVWDTSASSSSSSSSCVGSTSLSGSPIAMKCYESLCYIASGFQVTVIDLRTMRKAFTAAVHGPKMYSFEMLPSKWLICTGGEDKAMLWDIRRSQESPKCVAELDSNSRVALLHMDPYKVVTGGPFDYHVNVWETGTGALANTLDCRVPGEPEKVYGLSAMAVAGCRIVTGGCADDPGALYYRDFTNCSVPVSSPGPDSVSKFWEPRSLPDD</sequence>
<dbReference type="SMART" id="SM00320">
    <property type="entry name" value="WD40"/>
    <property type="match status" value="4"/>
</dbReference>
<dbReference type="InterPro" id="IPR036322">
    <property type="entry name" value="WD40_repeat_dom_sf"/>
</dbReference>
<gene>
    <name evidence="6" type="ORF">CB5_LOCUS26312</name>
</gene>
<feature type="region of interest" description="Disordered" evidence="4">
    <location>
        <begin position="1"/>
        <end position="21"/>
    </location>
</feature>
<evidence type="ECO:0000256" key="1">
    <source>
        <dbReference type="ARBA" id="ARBA00022574"/>
    </source>
</evidence>
<dbReference type="InterPro" id="IPR001680">
    <property type="entry name" value="WD40_rpt"/>
</dbReference>
<dbReference type="SUPFAM" id="SSF81383">
    <property type="entry name" value="F-box domain"/>
    <property type="match status" value="1"/>
</dbReference>
<feature type="transmembrane region" description="Helical" evidence="5">
    <location>
        <begin position="193"/>
        <end position="216"/>
    </location>
</feature>
<dbReference type="Pfam" id="PF00400">
    <property type="entry name" value="WD40"/>
    <property type="match status" value="3"/>
</dbReference>
<reference evidence="6" key="1">
    <citation type="submission" date="2020-07" db="EMBL/GenBank/DDBJ databases">
        <authorList>
            <person name="Lin J."/>
        </authorList>
    </citation>
    <scope>NUCLEOTIDE SEQUENCE</scope>
</reference>
<dbReference type="Gene3D" id="2.130.10.10">
    <property type="entry name" value="YVTN repeat-like/Quinoprotein amine dehydrogenase"/>
    <property type="match status" value="2"/>
</dbReference>
<keyword evidence="1 3" id="KW-0853">WD repeat</keyword>
<proteinExistence type="predicted"/>
<evidence type="ECO:0000256" key="2">
    <source>
        <dbReference type="ARBA" id="ARBA00022737"/>
    </source>
</evidence>
<dbReference type="SUPFAM" id="SSF50978">
    <property type="entry name" value="WD40 repeat-like"/>
    <property type="match status" value="1"/>
</dbReference>
<keyword evidence="5" id="KW-0472">Membrane</keyword>
<organism evidence="6">
    <name type="scientific">Ananas comosus var. bracteatus</name>
    <name type="common">red pineapple</name>
    <dbReference type="NCBI Taxonomy" id="296719"/>
    <lineage>
        <taxon>Eukaryota</taxon>
        <taxon>Viridiplantae</taxon>
        <taxon>Streptophyta</taxon>
        <taxon>Embryophyta</taxon>
        <taxon>Tracheophyta</taxon>
        <taxon>Spermatophyta</taxon>
        <taxon>Magnoliopsida</taxon>
        <taxon>Liliopsida</taxon>
        <taxon>Poales</taxon>
        <taxon>Bromeliaceae</taxon>
        <taxon>Bromelioideae</taxon>
        <taxon>Ananas</taxon>
    </lineage>
</organism>